<evidence type="ECO:0000256" key="1">
    <source>
        <dbReference type="SAM" id="MobiDB-lite"/>
    </source>
</evidence>
<dbReference type="PROSITE" id="PS51257">
    <property type="entry name" value="PROKAR_LIPOPROTEIN"/>
    <property type="match status" value="1"/>
</dbReference>
<protein>
    <recommendedName>
        <fullName evidence="5">Lipoprotein</fullName>
    </recommendedName>
</protein>
<evidence type="ECO:0000313" key="3">
    <source>
        <dbReference type="EMBL" id="CCH56432.1"/>
    </source>
</evidence>
<feature type="chain" id="PRO_5003658695" description="Lipoprotein" evidence="2">
    <location>
        <begin position="24"/>
        <end position="96"/>
    </location>
</feature>
<evidence type="ECO:0000256" key="2">
    <source>
        <dbReference type="SAM" id="SignalP"/>
    </source>
</evidence>
<dbReference type="Proteomes" id="UP000009309">
    <property type="component" value="Unassembled WGS sequence"/>
</dbReference>
<name>I2GRA4_9BACT</name>
<dbReference type="AlphaFoldDB" id="I2GRA4"/>
<feature type="region of interest" description="Disordered" evidence="1">
    <location>
        <begin position="45"/>
        <end position="96"/>
    </location>
</feature>
<reference evidence="3 4" key="1">
    <citation type="journal article" date="2012" name="J. Bacteriol.">
        <title>Genome Sequence of the Filamentous Bacterium Fibrisoma limi BUZ 3T.</title>
        <authorList>
            <person name="Filippini M."/>
            <person name="Qi W."/>
            <person name="Jaenicke S."/>
            <person name="Goesmann A."/>
            <person name="Smits T.H."/>
            <person name="Bagheri H.C."/>
        </authorList>
    </citation>
    <scope>NUCLEOTIDE SEQUENCE [LARGE SCALE GENOMIC DNA]</scope>
    <source>
        <strain evidence="4">BUZ 3T</strain>
    </source>
</reference>
<dbReference type="RefSeq" id="WP_009284997.1">
    <property type="nucleotide sequence ID" value="NZ_CAIT01000009.1"/>
</dbReference>
<evidence type="ECO:0000313" key="4">
    <source>
        <dbReference type="Proteomes" id="UP000009309"/>
    </source>
</evidence>
<dbReference type="EMBL" id="CAIT01000009">
    <property type="protein sequence ID" value="CCH56432.1"/>
    <property type="molecule type" value="Genomic_DNA"/>
</dbReference>
<feature type="signal peptide" evidence="2">
    <location>
        <begin position="1"/>
        <end position="23"/>
    </location>
</feature>
<comment type="caution">
    <text evidence="3">The sequence shown here is derived from an EMBL/GenBank/DDBJ whole genome shotgun (WGS) entry which is preliminary data.</text>
</comment>
<evidence type="ECO:0008006" key="5">
    <source>
        <dbReference type="Google" id="ProtNLM"/>
    </source>
</evidence>
<sequence>MKTRTIKRIWALFLITLAFTACTNNDIRPAKALLAYTSARPDSLVEPSQAVEGFEQPTGQPAKPTNAKPAKGKHQPASAEGVAPDRLSRPADATAL</sequence>
<dbReference type="STRING" id="1185876.BN8_05768"/>
<gene>
    <name evidence="3" type="ORF">BN8_05768</name>
</gene>
<keyword evidence="4" id="KW-1185">Reference proteome</keyword>
<proteinExistence type="predicted"/>
<keyword evidence="2" id="KW-0732">Signal</keyword>
<organism evidence="3 4">
    <name type="scientific">Fibrisoma limi BUZ 3</name>
    <dbReference type="NCBI Taxonomy" id="1185876"/>
    <lineage>
        <taxon>Bacteria</taxon>
        <taxon>Pseudomonadati</taxon>
        <taxon>Bacteroidota</taxon>
        <taxon>Cytophagia</taxon>
        <taxon>Cytophagales</taxon>
        <taxon>Spirosomataceae</taxon>
        <taxon>Fibrisoma</taxon>
    </lineage>
</organism>
<accession>I2GRA4</accession>
<dbReference type="OrthoDB" id="9902402at2"/>